<evidence type="ECO:0008006" key="5">
    <source>
        <dbReference type="Google" id="ProtNLM"/>
    </source>
</evidence>
<sequence length="127" mass="13980">MKKILLICCLFLGIAAVSHAQGNARRFNPEDRAKRLQTQFKLSDEQTAKIAGIYKEQGAKLDSLRNTGGGRDQYRPLMDATNTKVKAVLTPEQAAAFEKWQTERRGRMRRGGDGGATTAPPPPAPQQ</sequence>
<dbReference type="RefSeq" id="WP_114004881.1">
    <property type="nucleotide sequence ID" value="NZ_QGDC01000004.1"/>
</dbReference>
<feature type="region of interest" description="Disordered" evidence="1">
    <location>
        <begin position="97"/>
        <end position="127"/>
    </location>
</feature>
<keyword evidence="4" id="KW-1185">Reference proteome</keyword>
<evidence type="ECO:0000313" key="4">
    <source>
        <dbReference type="Proteomes" id="UP000253209"/>
    </source>
</evidence>
<comment type="caution">
    <text evidence="3">The sequence shown here is derived from an EMBL/GenBank/DDBJ whole genome shotgun (WGS) entry which is preliminary data.</text>
</comment>
<dbReference type="AlphaFoldDB" id="A0A367GP79"/>
<dbReference type="OrthoDB" id="798005at2"/>
<dbReference type="Proteomes" id="UP000253209">
    <property type="component" value="Unassembled WGS sequence"/>
</dbReference>
<evidence type="ECO:0000313" key="3">
    <source>
        <dbReference type="EMBL" id="RCH55259.1"/>
    </source>
</evidence>
<accession>A0A367GP79</accession>
<dbReference type="EMBL" id="QGDC01000004">
    <property type="protein sequence ID" value="RCH55259.1"/>
    <property type="molecule type" value="Genomic_DNA"/>
</dbReference>
<reference evidence="3 4" key="1">
    <citation type="submission" date="2018-05" db="EMBL/GenBank/DDBJ databases">
        <title>Mucilaginibacter hurinus sp. nov., isolated from briquette warehouse soil.</title>
        <authorList>
            <person name="Choi L."/>
        </authorList>
    </citation>
    <scope>NUCLEOTIDE SEQUENCE [LARGE SCALE GENOMIC DNA]</scope>
    <source>
        <strain evidence="3 4">ZR32</strain>
    </source>
</reference>
<proteinExistence type="predicted"/>
<organism evidence="3 4">
    <name type="scientific">Mucilaginibacter hurinus</name>
    <dbReference type="NCBI Taxonomy" id="2201324"/>
    <lineage>
        <taxon>Bacteria</taxon>
        <taxon>Pseudomonadati</taxon>
        <taxon>Bacteroidota</taxon>
        <taxon>Sphingobacteriia</taxon>
        <taxon>Sphingobacteriales</taxon>
        <taxon>Sphingobacteriaceae</taxon>
        <taxon>Mucilaginibacter</taxon>
    </lineage>
</organism>
<gene>
    <name evidence="3" type="ORF">DJ568_08730</name>
</gene>
<evidence type="ECO:0000256" key="2">
    <source>
        <dbReference type="SAM" id="SignalP"/>
    </source>
</evidence>
<feature type="chain" id="PRO_5016892769" description="DUF4890 domain-containing protein" evidence="2">
    <location>
        <begin position="21"/>
        <end position="127"/>
    </location>
</feature>
<keyword evidence="2" id="KW-0732">Signal</keyword>
<protein>
    <recommendedName>
        <fullName evidence="5">DUF4890 domain-containing protein</fullName>
    </recommendedName>
</protein>
<feature type="signal peptide" evidence="2">
    <location>
        <begin position="1"/>
        <end position="20"/>
    </location>
</feature>
<evidence type="ECO:0000256" key="1">
    <source>
        <dbReference type="SAM" id="MobiDB-lite"/>
    </source>
</evidence>
<name>A0A367GP79_9SPHI</name>